<accession>A0A553I5N5</accession>
<gene>
    <name evidence="1" type="ORF">FHL15_003473</name>
</gene>
<reference evidence="2" key="1">
    <citation type="submission" date="2019-06" db="EMBL/GenBank/DDBJ databases">
        <title>Draft genome sequence of the griseofulvin-producing fungus Xylaria cubensis strain G536.</title>
        <authorList>
            <person name="Mead M.E."/>
            <person name="Raja H.A."/>
            <person name="Steenwyk J.L."/>
            <person name="Knowles S.L."/>
            <person name="Oberlies N.H."/>
            <person name="Rokas A."/>
        </authorList>
    </citation>
    <scope>NUCLEOTIDE SEQUENCE [LARGE SCALE GENOMIC DNA]</scope>
    <source>
        <strain evidence="2">G536</strain>
    </source>
</reference>
<comment type="caution">
    <text evidence="1">The sequence shown here is derived from an EMBL/GenBank/DDBJ whole genome shotgun (WGS) entry which is preliminary data.</text>
</comment>
<keyword evidence="2" id="KW-1185">Reference proteome</keyword>
<sequence length="114" mass="12927">MIPYGIRASKGTGIVIDGGRFWRRSVAAGISRGIVEQSNFPYVPRESTAYLHHNIQEPSPSHCDHHLQDHFHTAILVIEWLFLVYDASIQLAGINHLSAHQKIVYNLRNDRVSL</sequence>
<proteinExistence type="predicted"/>
<name>A0A553I5N5_9PEZI</name>
<protein>
    <submittedName>
        <fullName evidence="1">Uncharacterized protein</fullName>
    </submittedName>
</protein>
<dbReference type="EMBL" id="VFLP01000015">
    <property type="protein sequence ID" value="TRX95515.1"/>
    <property type="molecule type" value="Genomic_DNA"/>
</dbReference>
<evidence type="ECO:0000313" key="2">
    <source>
        <dbReference type="Proteomes" id="UP000319160"/>
    </source>
</evidence>
<dbReference type="AlphaFoldDB" id="A0A553I5N5"/>
<dbReference type="Proteomes" id="UP000319160">
    <property type="component" value="Unassembled WGS sequence"/>
</dbReference>
<organism evidence="1 2">
    <name type="scientific">Xylaria flabelliformis</name>
    <dbReference type="NCBI Taxonomy" id="2512241"/>
    <lineage>
        <taxon>Eukaryota</taxon>
        <taxon>Fungi</taxon>
        <taxon>Dikarya</taxon>
        <taxon>Ascomycota</taxon>
        <taxon>Pezizomycotina</taxon>
        <taxon>Sordariomycetes</taxon>
        <taxon>Xylariomycetidae</taxon>
        <taxon>Xylariales</taxon>
        <taxon>Xylariaceae</taxon>
        <taxon>Xylaria</taxon>
    </lineage>
</organism>
<evidence type="ECO:0000313" key="1">
    <source>
        <dbReference type="EMBL" id="TRX95515.1"/>
    </source>
</evidence>